<evidence type="ECO:0000313" key="1">
    <source>
        <dbReference type="EMBL" id="KIK07410.1"/>
    </source>
</evidence>
<dbReference type="EMBL" id="KN838547">
    <property type="protein sequence ID" value="KIK07410.1"/>
    <property type="molecule type" value="Genomic_DNA"/>
</dbReference>
<reference evidence="1 2" key="1">
    <citation type="submission" date="2014-04" db="EMBL/GenBank/DDBJ databases">
        <authorList>
            <consortium name="DOE Joint Genome Institute"/>
            <person name="Kuo A."/>
            <person name="Kohler A."/>
            <person name="Nagy L.G."/>
            <person name="Floudas D."/>
            <person name="Copeland A."/>
            <person name="Barry K.W."/>
            <person name="Cichocki N."/>
            <person name="Veneault-Fourrey C."/>
            <person name="LaButti K."/>
            <person name="Lindquist E.A."/>
            <person name="Lipzen A."/>
            <person name="Lundell T."/>
            <person name="Morin E."/>
            <person name="Murat C."/>
            <person name="Sun H."/>
            <person name="Tunlid A."/>
            <person name="Henrissat B."/>
            <person name="Grigoriev I.V."/>
            <person name="Hibbett D.S."/>
            <person name="Martin F."/>
            <person name="Nordberg H.P."/>
            <person name="Cantor M.N."/>
            <person name="Hua S.X."/>
        </authorList>
    </citation>
    <scope>NUCLEOTIDE SEQUENCE [LARGE SCALE GENOMIC DNA]</scope>
    <source>
        <strain evidence="1 2">LaAM-08-1</strain>
    </source>
</reference>
<gene>
    <name evidence="1" type="ORF">K443DRAFT_183898</name>
</gene>
<dbReference type="Proteomes" id="UP000054477">
    <property type="component" value="Unassembled WGS sequence"/>
</dbReference>
<evidence type="ECO:0000313" key="2">
    <source>
        <dbReference type="Proteomes" id="UP000054477"/>
    </source>
</evidence>
<dbReference type="AlphaFoldDB" id="A0A0C9X5G8"/>
<reference evidence="2" key="2">
    <citation type="submission" date="2015-01" db="EMBL/GenBank/DDBJ databases">
        <title>Evolutionary Origins and Diversification of the Mycorrhizal Mutualists.</title>
        <authorList>
            <consortium name="DOE Joint Genome Institute"/>
            <consortium name="Mycorrhizal Genomics Consortium"/>
            <person name="Kohler A."/>
            <person name="Kuo A."/>
            <person name="Nagy L.G."/>
            <person name="Floudas D."/>
            <person name="Copeland A."/>
            <person name="Barry K.W."/>
            <person name="Cichocki N."/>
            <person name="Veneault-Fourrey C."/>
            <person name="LaButti K."/>
            <person name="Lindquist E.A."/>
            <person name="Lipzen A."/>
            <person name="Lundell T."/>
            <person name="Morin E."/>
            <person name="Murat C."/>
            <person name="Riley R."/>
            <person name="Ohm R."/>
            <person name="Sun H."/>
            <person name="Tunlid A."/>
            <person name="Henrissat B."/>
            <person name="Grigoriev I.V."/>
            <person name="Hibbett D.S."/>
            <person name="Martin F."/>
        </authorList>
    </citation>
    <scope>NUCLEOTIDE SEQUENCE [LARGE SCALE GENOMIC DNA]</scope>
    <source>
        <strain evidence="2">LaAM-08-1</strain>
    </source>
</reference>
<dbReference type="STRING" id="1095629.A0A0C9X5G8"/>
<dbReference type="PANTHER" id="PTHR13520">
    <property type="entry name" value="RAD50-INTERACTING PROTEIN 1 RINT-1"/>
    <property type="match status" value="1"/>
</dbReference>
<dbReference type="InterPro" id="IPR042042">
    <property type="entry name" value="Tip20p_domB"/>
</dbReference>
<dbReference type="Pfam" id="PF04437">
    <property type="entry name" value="RINT1_TIP1"/>
    <property type="match status" value="1"/>
</dbReference>
<organism evidence="1 2">
    <name type="scientific">Laccaria amethystina LaAM-08-1</name>
    <dbReference type="NCBI Taxonomy" id="1095629"/>
    <lineage>
        <taxon>Eukaryota</taxon>
        <taxon>Fungi</taxon>
        <taxon>Dikarya</taxon>
        <taxon>Basidiomycota</taxon>
        <taxon>Agaricomycotina</taxon>
        <taxon>Agaricomycetes</taxon>
        <taxon>Agaricomycetidae</taxon>
        <taxon>Agaricales</taxon>
        <taxon>Agaricineae</taxon>
        <taxon>Hydnangiaceae</taxon>
        <taxon>Laccaria</taxon>
    </lineage>
</organism>
<dbReference type="GO" id="GO:0006890">
    <property type="term" value="P:retrograde vesicle-mediated transport, Golgi to endoplasmic reticulum"/>
    <property type="evidence" value="ECO:0007669"/>
    <property type="project" value="InterPro"/>
</dbReference>
<dbReference type="InterPro" id="IPR007528">
    <property type="entry name" value="RINT1_Tip20"/>
</dbReference>
<protein>
    <submittedName>
        <fullName evidence="1">Unplaced genomic scaffold K443scaffold_12, whole genome shotgun sequence</fullName>
    </submittedName>
</protein>
<dbReference type="HOGENOM" id="CLU_015529_0_0_1"/>
<accession>A0A0C9X5G8</accession>
<dbReference type="PANTHER" id="PTHR13520:SF0">
    <property type="entry name" value="RAD50-INTERACTING PROTEIN 1"/>
    <property type="match status" value="1"/>
</dbReference>
<dbReference type="GO" id="GO:0006888">
    <property type="term" value="P:endoplasmic reticulum to Golgi vesicle-mediated transport"/>
    <property type="evidence" value="ECO:0007669"/>
    <property type="project" value="InterPro"/>
</dbReference>
<keyword evidence="2" id="KW-1185">Reference proteome</keyword>
<sequence>MSSSQIKVLLAAPDLDQADRVTTETLNAQFQSLEDLDQLESLVLQAKQSHDQLIPKLSSSQSYLDALLSNTRSSAEKHLRTAKELAILRHSLADELSELSSELVSSMSGELGQPTLLEDLETLHRNLKELESVKGYVQVVEHALKLSEVAIQALESASVITTASITGYISLQDFVAKVSTTCSKAEIGNGNQNLHLVTFLNHLRDETWADMKAILSTSLISAAENIGWPMSIDYASVPPQSRKEFEAAFLKLTKLQSIGKNIHRAQLEEEGLYPLQVLVQPVSLRFKYHFQGTRQTNRLEKPEWYFTHVLNVVHEQRQFLESTIQSLLAATEYKKIIAWREFAYLLMPILTQKLKKTVPLLLSRPSLLAHTIYQAISFDASMVEEGFHLGGTSALKPGTDAKWDGIGEVILGNPEWFEAWLTAEKRFAENQYHDVVNAPDAWFIAEEEDDVALAHNVKATNSSRRVRSLVDQVTDRFSPLPHVLQRTYFLTSIQLPLLEAYRLRISSSLEAFETLCSAFVRAVPGALAVSLTRKEGAMHDESQGLASGVEGVQRLCKALLSAAYIEASLQDWAEELFFLELWADMCRNPPLRSRLGSNSLLPSPSPLGADEIPRETLFEEIMSRYQKTIIRATEMVIQQVCGEIESYLKAHFVSSVTETDDGSGDEISLSQTLLGPLALLSSHLTFLRTTLPQSMFTTLYRRIATRLAEHILHRQILYRGQFDLTKGKIICAECELWVETCHTAVWGSLGGGRRRVEAPWFKLLQAGRLVGADGDSWTTLVNATFGTQTNAEWEQVMLETLGLTELVREDASQILRRRTDCLA</sequence>
<name>A0A0C9X5G8_9AGAR</name>
<dbReference type="PROSITE" id="PS51386">
    <property type="entry name" value="RINT1_TIP20"/>
    <property type="match status" value="1"/>
</dbReference>
<dbReference type="Gene3D" id="1.20.58.1420">
    <property type="entry name" value="Dsl1p vesicle tethering complex, Tip20p subunit, domain B"/>
    <property type="match status" value="1"/>
</dbReference>
<dbReference type="InterPro" id="IPR042044">
    <property type="entry name" value="EXOC6PINT-1/Sec15/Tip20_C_dom2"/>
</dbReference>
<dbReference type="Gene3D" id="1.20.58.670">
    <property type="entry name" value="Dsl1p vesicle tethering complex, Tip20p subunit, domain D"/>
    <property type="match status" value="1"/>
</dbReference>
<dbReference type="GO" id="GO:0060628">
    <property type="term" value="P:regulation of ER to Golgi vesicle-mediated transport"/>
    <property type="evidence" value="ECO:0007669"/>
    <property type="project" value="TreeGrafter"/>
</dbReference>
<dbReference type="GO" id="GO:0070939">
    <property type="term" value="C:Dsl1/NZR complex"/>
    <property type="evidence" value="ECO:0007669"/>
    <property type="project" value="InterPro"/>
</dbReference>
<dbReference type="OrthoDB" id="407410at2759"/>
<proteinExistence type="predicted"/>